<dbReference type="Gene3D" id="3.40.50.880">
    <property type="match status" value="1"/>
</dbReference>
<dbReference type="EMBL" id="BSFE01000001">
    <property type="protein sequence ID" value="GLK50619.1"/>
    <property type="molecule type" value="Genomic_DNA"/>
</dbReference>
<dbReference type="Pfam" id="PF01965">
    <property type="entry name" value="DJ-1_PfpI"/>
    <property type="match status" value="1"/>
</dbReference>
<dbReference type="InterPro" id="IPR050325">
    <property type="entry name" value="Prot/Nucl_acid_deglycase"/>
</dbReference>
<reference evidence="6" key="1">
    <citation type="journal article" date="2014" name="Int. J. Syst. Evol. Microbiol.">
        <title>Complete genome sequence of Corynebacterium casei LMG S-19264T (=DSM 44701T), isolated from a smear-ripened cheese.</title>
        <authorList>
            <consortium name="US DOE Joint Genome Institute (JGI-PGF)"/>
            <person name="Walter F."/>
            <person name="Albersmeier A."/>
            <person name="Kalinowski J."/>
            <person name="Ruckert C."/>
        </authorList>
    </citation>
    <scope>NUCLEOTIDE SEQUENCE</scope>
    <source>
        <strain evidence="6">VKM B-1513</strain>
    </source>
</reference>
<dbReference type="RefSeq" id="WP_271185020.1">
    <property type="nucleotide sequence ID" value="NZ_BSFE01000001.1"/>
</dbReference>
<dbReference type="PANTHER" id="PTHR48094">
    <property type="entry name" value="PROTEIN/NUCLEIC ACID DEGLYCASE DJ-1-RELATED"/>
    <property type="match status" value="1"/>
</dbReference>
<evidence type="ECO:0000256" key="2">
    <source>
        <dbReference type="ARBA" id="ARBA00023239"/>
    </source>
</evidence>
<protein>
    <submittedName>
        <fullName evidence="6">Dimethylallyltransferase</fullName>
    </submittedName>
</protein>
<organism evidence="6 7">
    <name type="scientific">Maricaulis virginensis</name>
    <dbReference type="NCBI Taxonomy" id="144022"/>
    <lineage>
        <taxon>Bacteria</taxon>
        <taxon>Pseudomonadati</taxon>
        <taxon>Pseudomonadota</taxon>
        <taxon>Alphaproteobacteria</taxon>
        <taxon>Maricaulales</taxon>
        <taxon>Maricaulaceae</taxon>
        <taxon>Maricaulis</taxon>
    </lineage>
</organism>
<feature type="domain" description="DJ-1/PfpI" evidence="5">
    <location>
        <begin position="26"/>
        <end position="225"/>
    </location>
</feature>
<evidence type="ECO:0000256" key="4">
    <source>
        <dbReference type="SAM" id="MobiDB-lite"/>
    </source>
</evidence>
<evidence type="ECO:0000259" key="5">
    <source>
        <dbReference type="Pfam" id="PF01965"/>
    </source>
</evidence>
<name>A0A9W6IJV0_9PROT</name>
<comment type="similarity">
    <text evidence="3">Belongs to the peptidase C56 family. HSP31-like subfamily.</text>
</comment>
<dbReference type="SUPFAM" id="SSF52317">
    <property type="entry name" value="Class I glutamine amidotransferase-like"/>
    <property type="match status" value="1"/>
</dbReference>
<accession>A0A9W6IJV0</accession>
<dbReference type="InterPro" id="IPR002818">
    <property type="entry name" value="DJ-1/PfpI"/>
</dbReference>
<dbReference type="Proteomes" id="UP001143486">
    <property type="component" value="Unassembled WGS sequence"/>
</dbReference>
<evidence type="ECO:0000256" key="3">
    <source>
        <dbReference type="ARBA" id="ARBA00038493"/>
    </source>
</evidence>
<dbReference type="GO" id="GO:0005737">
    <property type="term" value="C:cytoplasm"/>
    <property type="evidence" value="ECO:0007669"/>
    <property type="project" value="TreeGrafter"/>
</dbReference>
<keyword evidence="1" id="KW-0346">Stress response</keyword>
<dbReference type="GO" id="GO:0019172">
    <property type="term" value="F:glyoxalase III activity"/>
    <property type="evidence" value="ECO:0007669"/>
    <property type="project" value="TreeGrafter"/>
</dbReference>
<keyword evidence="7" id="KW-1185">Reference proteome</keyword>
<evidence type="ECO:0000313" key="6">
    <source>
        <dbReference type="EMBL" id="GLK50619.1"/>
    </source>
</evidence>
<proteinExistence type="inferred from homology"/>
<evidence type="ECO:0000313" key="7">
    <source>
        <dbReference type="Proteomes" id="UP001143486"/>
    </source>
</evidence>
<feature type="region of interest" description="Disordered" evidence="4">
    <location>
        <begin position="46"/>
        <end position="67"/>
    </location>
</feature>
<sequence length="236" mass="24930">MTSRILILTTSHGTLGETGKPTGFHWQELTDPYWAFRDAGDTVEIASVHGGQPPADPGSDDGEGERPQSVQRFMDDAAAMQALKQARPAAHLTPGEYDAIYLPGGHGTMWDLPDSKAVAELIGKAWDAGAIIAAVCLGPAGLVGATLADGTPLVKGRRVNSFTDAEERKAGLDEVVPFLLESRLRELGAVFEGNDEAFGPHVARDGRLITGQNPASSKPLADQVLAALKNRQSEPA</sequence>
<gene>
    <name evidence="6" type="ORF">GCM10017621_01270</name>
</gene>
<dbReference type="AlphaFoldDB" id="A0A9W6IJV0"/>
<evidence type="ECO:0000256" key="1">
    <source>
        <dbReference type="ARBA" id="ARBA00023016"/>
    </source>
</evidence>
<dbReference type="GO" id="GO:0019243">
    <property type="term" value="P:methylglyoxal catabolic process to D-lactate via S-lactoyl-glutathione"/>
    <property type="evidence" value="ECO:0007669"/>
    <property type="project" value="TreeGrafter"/>
</dbReference>
<dbReference type="InterPro" id="IPR029062">
    <property type="entry name" value="Class_I_gatase-like"/>
</dbReference>
<keyword evidence="2" id="KW-0456">Lyase</keyword>
<comment type="caution">
    <text evidence="6">The sequence shown here is derived from an EMBL/GenBank/DDBJ whole genome shotgun (WGS) entry which is preliminary data.</text>
</comment>
<dbReference type="PANTHER" id="PTHR48094:SF11">
    <property type="entry name" value="GLUTATHIONE-INDEPENDENT GLYOXALASE HSP31-RELATED"/>
    <property type="match status" value="1"/>
</dbReference>
<reference evidence="6" key="2">
    <citation type="submission" date="2023-01" db="EMBL/GenBank/DDBJ databases">
        <authorList>
            <person name="Sun Q."/>
            <person name="Evtushenko L."/>
        </authorList>
    </citation>
    <scope>NUCLEOTIDE SEQUENCE</scope>
    <source>
        <strain evidence="6">VKM B-1513</strain>
    </source>
</reference>
<dbReference type="CDD" id="cd03141">
    <property type="entry name" value="GATase1_Hsp31_like"/>
    <property type="match status" value="1"/>
</dbReference>